<reference evidence="1 2" key="1">
    <citation type="submission" date="2023-05" db="EMBL/GenBank/DDBJ databases">
        <title>B98-5 Cell Line De Novo Hybrid Assembly: An Optical Mapping Approach.</title>
        <authorList>
            <person name="Kananen K."/>
            <person name="Auerbach J.A."/>
            <person name="Kautto E."/>
            <person name="Blachly J.S."/>
        </authorList>
    </citation>
    <scope>NUCLEOTIDE SEQUENCE [LARGE SCALE GENOMIC DNA]</scope>
    <source>
        <strain evidence="1">B95-8</strain>
        <tissue evidence="1">Cell line</tissue>
    </source>
</reference>
<protein>
    <submittedName>
        <fullName evidence="1">Uncharacterized protein</fullName>
    </submittedName>
</protein>
<comment type="caution">
    <text evidence="1">The sequence shown here is derived from an EMBL/GenBank/DDBJ whole genome shotgun (WGS) entry which is preliminary data.</text>
</comment>
<evidence type="ECO:0000313" key="2">
    <source>
        <dbReference type="Proteomes" id="UP001266305"/>
    </source>
</evidence>
<dbReference type="EMBL" id="JASSZA010000003">
    <property type="protein sequence ID" value="KAK2115537.1"/>
    <property type="molecule type" value="Genomic_DNA"/>
</dbReference>
<accession>A0ABQ9W584</accession>
<dbReference type="Proteomes" id="UP001266305">
    <property type="component" value="Unassembled WGS sequence"/>
</dbReference>
<organism evidence="1 2">
    <name type="scientific">Saguinus oedipus</name>
    <name type="common">Cotton-top tamarin</name>
    <name type="synonym">Oedipomidas oedipus</name>
    <dbReference type="NCBI Taxonomy" id="9490"/>
    <lineage>
        <taxon>Eukaryota</taxon>
        <taxon>Metazoa</taxon>
        <taxon>Chordata</taxon>
        <taxon>Craniata</taxon>
        <taxon>Vertebrata</taxon>
        <taxon>Euteleostomi</taxon>
        <taxon>Mammalia</taxon>
        <taxon>Eutheria</taxon>
        <taxon>Euarchontoglires</taxon>
        <taxon>Primates</taxon>
        <taxon>Haplorrhini</taxon>
        <taxon>Platyrrhini</taxon>
        <taxon>Cebidae</taxon>
        <taxon>Callitrichinae</taxon>
        <taxon>Saguinus</taxon>
    </lineage>
</organism>
<name>A0ABQ9W584_SAGOE</name>
<proteinExistence type="predicted"/>
<keyword evidence="2" id="KW-1185">Reference proteome</keyword>
<gene>
    <name evidence="1" type="ORF">P7K49_006163</name>
</gene>
<feature type="non-terminal residue" evidence="1">
    <location>
        <position position="1"/>
    </location>
</feature>
<feature type="non-terminal residue" evidence="1">
    <location>
        <position position="83"/>
    </location>
</feature>
<evidence type="ECO:0000313" key="1">
    <source>
        <dbReference type="EMBL" id="KAK2115537.1"/>
    </source>
</evidence>
<sequence>DSGLGWQQAQLEMAFRAPPHTNSSCDHEDAPASRRRTIFHLLNVSWPMKPTLSMEENASPTLFFLCKLNQLHTSRQQLTTASR</sequence>